<feature type="transmembrane region" description="Helical" evidence="3">
    <location>
        <begin position="525"/>
        <end position="544"/>
    </location>
</feature>
<keyword evidence="1" id="KW-0175">Coiled coil</keyword>
<dbReference type="AlphaFoldDB" id="A0A177C0M5"/>
<keyword evidence="3" id="KW-0812">Transmembrane</keyword>
<feature type="coiled-coil region" evidence="1">
    <location>
        <begin position="451"/>
        <end position="485"/>
    </location>
</feature>
<dbReference type="Proteomes" id="UP000077069">
    <property type="component" value="Unassembled WGS sequence"/>
</dbReference>
<protein>
    <submittedName>
        <fullName evidence="4">Uncharacterized protein</fullName>
    </submittedName>
</protein>
<feature type="region of interest" description="Disordered" evidence="2">
    <location>
        <begin position="85"/>
        <end position="133"/>
    </location>
</feature>
<gene>
    <name evidence="4" type="ORF">CC84DRAFT_297722</name>
</gene>
<evidence type="ECO:0000313" key="4">
    <source>
        <dbReference type="EMBL" id="OAG00358.1"/>
    </source>
</evidence>
<dbReference type="OrthoDB" id="5428055at2759"/>
<evidence type="ECO:0000313" key="5">
    <source>
        <dbReference type="Proteomes" id="UP000077069"/>
    </source>
</evidence>
<keyword evidence="5" id="KW-1185">Reference proteome</keyword>
<sequence length="600" mass="68836">MRIAPGPMTDENTLHQENLGYPWPNSFFEDRNFPEEKSFLEARNQINPTDDDILNFLLDYDENTAEEEIITKFCSGVHHSALTNPRAQHSRRAWLDDRRWDRPTKPSSREEEAEKQMTPPVNMAKESESKDLVDEARTSLQDRLKYKIDSSFREYEPPLSALDLFRYLKRKRFGHGSLPDADRRLIYVWRLTPVYVHALVRTCTQHQSAALKATLYMHIARKTDMGVNISYNSIDTFELYFYMPFYTLKVPDDPDIRHDGLNGSSHPACLDIFSITGKSSQVLEMAHIAINICGVADRRWTGYAFVDGDECMSEEDFDYTTIVPDQFALNGEVDANRPIWSPREYFMRILPSRVEQIVRRWSWIIQNIESGAQEDILSPTAGYGENEEIASTFKRTQKAAKTLGVLHDVLSESNDAWAEFSAPGGDIIYFEHTTGLSATSQKQIKRCLQDLKGKFRRMRALQRRLETLERRYQRAVDSLERLLVVESNKAAKSSGAHAELMVAWISPVAIVSAFFSIPAPFVPRTLIAFTVAMLVVAGFLQLVIRLQRKGWRWQIQRFCSHVLHQRESRPVVSGTTEQIHDQQTSPFRVDTGQTLVDSGV</sequence>
<dbReference type="EMBL" id="KV441559">
    <property type="protein sequence ID" value="OAG00358.1"/>
    <property type="molecule type" value="Genomic_DNA"/>
</dbReference>
<evidence type="ECO:0000256" key="2">
    <source>
        <dbReference type="SAM" id="MobiDB-lite"/>
    </source>
</evidence>
<reference evidence="4 5" key="1">
    <citation type="submission" date="2016-05" db="EMBL/GenBank/DDBJ databases">
        <title>Comparative analysis of secretome profiles of manganese(II)-oxidizing ascomycete fungi.</title>
        <authorList>
            <consortium name="DOE Joint Genome Institute"/>
            <person name="Zeiner C.A."/>
            <person name="Purvine S.O."/>
            <person name="Zink E.M."/>
            <person name="Wu S."/>
            <person name="Pasa-Tolic L."/>
            <person name="Chaput D.L."/>
            <person name="Haridas S."/>
            <person name="Grigoriev I.V."/>
            <person name="Santelli C.M."/>
            <person name="Hansel C.M."/>
        </authorList>
    </citation>
    <scope>NUCLEOTIDE SEQUENCE [LARGE SCALE GENOMIC DNA]</scope>
    <source>
        <strain evidence="4 5">AP3s5-JAC2a</strain>
    </source>
</reference>
<organism evidence="4 5">
    <name type="scientific">Paraphaeosphaeria sporulosa</name>
    <dbReference type="NCBI Taxonomy" id="1460663"/>
    <lineage>
        <taxon>Eukaryota</taxon>
        <taxon>Fungi</taxon>
        <taxon>Dikarya</taxon>
        <taxon>Ascomycota</taxon>
        <taxon>Pezizomycotina</taxon>
        <taxon>Dothideomycetes</taxon>
        <taxon>Pleosporomycetidae</taxon>
        <taxon>Pleosporales</taxon>
        <taxon>Massarineae</taxon>
        <taxon>Didymosphaeriaceae</taxon>
        <taxon>Paraphaeosphaeria</taxon>
    </lineage>
</organism>
<dbReference type="RefSeq" id="XP_018030723.1">
    <property type="nucleotide sequence ID" value="XM_018185785.1"/>
</dbReference>
<evidence type="ECO:0000256" key="1">
    <source>
        <dbReference type="SAM" id="Coils"/>
    </source>
</evidence>
<dbReference type="InParanoid" id="A0A177C0M5"/>
<feature type="compositionally biased region" description="Basic and acidic residues" evidence="2">
    <location>
        <begin position="93"/>
        <end position="115"/>
    </location>
</feature>
<proteinExistence type="predicted"/>
<accession>A0A177C0M5</accession>
<name>A0A177C0M5_9PLEO</name>
<keyword evidence="3" id="KW-0472">Membrane</keyword>
<feature type="region of interest" description="Disordered" evidence="2">
    <location>
        <begin position="1"/>
        <end position="20"/>
    </location>
</feature>
<dbReference type="STRING" id="1460663.A0A177C0M5"/>
<keyword evidence="3" id="KW-1133">Transmembrane helix</keyword>
<evidence type="ECO:0000256" key="3">
    <source>
        <dbReference type="SAM" id="Phobius"/>
    </source>
</evidence>
<dbReference type="GeneID" id="28769271"/>